<reference evidence="3 4" key="1">
    <citation type="submission" date="2014-10" db="EMBL/GenBank/DDBJ databases">
        <title>Genome sequence of Erwinia typographi M043b.</title>
        <authorList>
            <person name="Chan K.-G."/>
            <person name="Tan W.-S."/>
        </authorList>
    </citation>
    <scope>NUCLEOTIDE SEQUENCE [LARGE SCALE GENOMIC DNA]</scope>
    <source>
        <strain evidence="3 4">M043b</strain>
    </source>
</reference>
<dbReference type="AlphaFoldDB" id="A0A0A3YHG0"/>
<dbReference type="SUPFAM" id="SSF52096">
    <property type="entry name" value="ClpP/crotonase"/>
    <property type="match status" value="1"/>
</dbReference>
<dbReference type="PANTHER" id="PTHR11941:SF54">
    <property type="entry name" value="ENOYL-COA HYDRATASE, MITOCHONDRIAL"/>
    <property type="match status" value="1"/>
</dbReference>
<evidence type="ECO:0000313" key="3">
    <source>
        <dbReference type="EMBL" id="KGT86040.1"/>
    </source>
</evidence>
<keyword evidence="4" id="KW-1185">Reference proteome</keyword>
<name>A0A0A3YHG0_9GAMM</name>
<dbReference type="Gene3D" id="1.10.12.10">
    <property type="entry name" value="Lyase 2-enoyl-coa Hydratase, Chain A, domain 2"/>
    <property type="match status" value="1"/>
</dbReference>
<accession>A0A0A3YHG0</accession>
<protein>
    <submittedName>
        <fullName evidence="3">Enoyl-CoA hydratase</fullName>
    </submittedName>
</protein>
<dbReference type="PANTHER" id="PTHR11941">
    <property type="entry name" value="ENOYL-COA HYDRATASE-RELATED"/>
    <property type="match status" value="1"/>
</dbReference>
<comment type="similarity">
    <text evidence="1">Belongs to the enoyl-CoA hydratase/isomerase family.</text>
</comment>
<evidence type="ECO:0000256" key="1">
    <source>
        <dbReference type="ARBA" id="ARBA00005254"/>
    </source>
</evidence>
<dbReference type="InterPro" id="IPR029045">
    <property type="entry name" value="ClpP/crotonase-like_dom_sf"/>
</dbReference>
<proteinExistence type="inferred from homology"/>
<dbReference type="GO" id="GO:0006635">
    <property type="term" value="P:fatty acid beta-oxidation"/>
    <property type="evidence" value="ECO:0007669"/>
    <property type="project" value="TreeGrafter"/>
</dbReference>
<dbReference type="EMBL" id="JRUQ01000120">
    <property type="protein sequence ID" value="KGT86040.1"/>
    <property type="molecule type" value="Genomic_DNA"/>
</dbReference>
<keyword evidence="2" id="KW-0456">Lyase</keyword>
<dbReference type="Pfam" id="PF00378">
    <property type="entry name" value="ECH_1"/>
    <property type="match status" value="1"/>
</dbReference>
<dbReference type="RefSeq" id="WP_034899945.1">
    <property type="nucleotide sequence ID" value="NZ_JRUQ01000120.1"/>
</dbReference>
<dbReference type="InterPro" id="IPR014748">
    <property type="entry name" value="Enoyl-CoA_hydra_C"/>
</dbReference>
<dbReference type="GO" id="GO:0016836">
    <property type="term" value="F:hydro-lyase activity"/>
    <property type="evidence" value="ECO:0007669"/>
    <property type="project" value="UniProtKB-ARBA"/>
</dbReference>
<dbReference type="FunFam" id="1.10.12.10:FF:000001">
    <property type="entry name" value="Probable enoyl-CoA hydratase, mitochondrial"/>
    <property type="match status" value="1"/>
</dbReference>
<dbReference type="Gene3D" id="3.90.226.10">
    <property type="entry name" value="2-enoyl-CoA Hydratase, Chain A, domain 1"/>
    <property type="match status" value="1"/>
</dbReference>
<dbReference type="InterPro" id="IPR001753">
    <property type="entry name" value="Enoyl-CoA_hydra/iso"/>
</dbReference>
<dbReference type="eggNOG" id="COG1024">
    <property type="taxonomic scope" value="Bacteria"/>
</dbReference>
<comment type="caution">
    <text evidence="3">The sequence shown here is derived from an EMBL/GenBank/DDBJ whole genome shotgun (WGS) entry which is preliminary data.</text>
</comment>
<evidence type="ECO:0000313" key="4">
    <source>
        <dbReference type="Proteomes" id="UP000030351"/>
    </source>
</evidence>
<dbReference type="Proteomes" id="UP000030351">
    <property type="component" value="Unassembled WGS sequence"/>
</dbReference>
<gene>
    <name evidence="3" type="ORF">NG99_27070</name>
</gene>
<organism evidence="3 4">
    <name type="scientific">Erwinia typographi</name>
    <dbReference type="NCBI Taxonomy" id="371042"/>
    <lineage>
        <taxon>Bacteria</taxon>
        <taxon>Pseudomonadati</taxon>
        <taxon>Pseudomonadota</taxon>
        <taxon>Gammaproteobacteria</taxon>
        <taxon>Enterobacterales</taxon>
        <taxon>Erwiniaceae</taxon>
        <taxon>Erwinia</taxon>
    </lineage>
</organism>
<dbReference type="STRING" id="371042.NG99_27070"/>
<dbReference type="CDD" id="cd06558">
    <property type="entry name" value="crotonase-like"/>
    <property type="match status" value="1"/>
</dbReference>
<evidence type="ECO:0000256" key="2">
    <source>
        <dbReference type="ARBA" id="ARBA00023239"/>
    </source>
</evidence>
<sequence length="264" mass="28667">MADIGVDIDPNVLFSLEDYVATITLNRPEKLNAVTPGMSVSLTRLAAFCNESSEVRVVILTAKGPKAFCCGSDIKELDSYQSPWAHRMKHDHCDAVAEINKPTICAINGYALGGGLELALCCDIRVATANALFGAPEIKLGWVGGGGMAVYLNKTIGASRASRMLYTGDPVDAETGYAWGIVDELFSSQEEMALAVKKLAITISERPPIAAQTAKLNMRAAVNMPLDQAVRYERDLRTICFYTDDAREGKTAFKEKRAPHFRGE</sequence>